<accession>B2IL82</accession>
<dbReference type="Proteomes" id="UP000001695">
    <property type="component" value="Plasmid pBIND01"/>
</dbReference>
<reference evidence="1 2" key="1">
    <citation type="submission" date="2008-03" db="EMBL/GenBank/DDBJ databases">
        <title>Complete sequence of plasmid1 of Beijerinckia indica subsp. indica ATCC 9039.</title>
        <authorList>
            <consortium name="US DOE Joint Genome Institute"/>
            <person name="Copeland A."/>
            <person name="Lucas S."/>
            <person name="Lapidus A."/>
            <person name="Glavina del Rio T."/>
            <person name="Dalin E."/>
            <person name="Tice H."/>
            <person name="Bruce D."/>
            <person name="Goodwin L."/>
            <person name="Pitluck S."/>
            <person name="LaButti K."/>
            <person name="Schmutz J."/>
            <person name="Larimer F."/>
            <person name="Land M."/>
            <person name="Hauser L."/>
            <person name="Kyrpides N."/>
            <person name="Mikhailova N."/>
            <person name="Dunfield P.F."/>
            <person name="Dedysh S.N."/>
            <person name="Liesack W."/>
            <person name="Saw J.H."/>
            <person name="Alam M."/>
            <person name="Chen Y."/>
            <person name="Murrell J.C."/>
            <person name="Richardson P."/>
        </authorList>
    </citation>
    <scope>NUCLEOTIDE SEQUENCE [LARGE SCALE GENOMIC DNA]</scope>
    <source>
        <strain evidence="2">ATCC 9039 / DSM 1715 / NCIMB 8712</strain>
        <plasmid evidence="1 2">pBIND01</plasmid>
    </source>
</reference>
<proteinExistence type="predicted"/>
<evidence type="ECO:0000313" key="2">
    <source>
        <dbReference type="Proteomes" id="UP000001695"/>
    </source>
</evidence>
<gene>
    <name evidence="1" type="ordered locus">Bind_3731</name>
</gene>
<name>B2IL82_BEII9</name>
<organism evidence="1 2">
    <name type="scientific">Beijerinckia indica subsp. indica (strain ATCC 9039 / DSM 1715 / NCIMB 8712)</name>
    <dbReference type="NCBI Taxonomy" id="395963"/>
    <lineage>
        <taxon>Bacteria</taxon>
        <taxon>Pseudomonadati</taxon>
        <taxon>Pseudomonadota</taxon>
        <taxon>Alphaproteobacteria</taxon>
        <taxon>Hyphomicrobiales</taxon>
        <taxon>Beijerinckiaceae</taxon>
        <taxon>Beijerinckia</taxon>
    </lineage>
</organism>
<evidence type="ECO:0000313" key="1">
    <source>
        <dbReference type="EMBL" id="ACB97282.1"/>
    </source>
</evidence>
<keyword evidence="2" id="KW-1185">Reference proteome</keyword>
<dbReference type="KEGG" id="bid:Bind_3731"/>
<dbReference type="OrthoDB" id="5541002at2"/>
<dbReference type="EMBL" id="CP001017">
    <property type="protein sequence ID" value="ACB97282.1"/>
    <property type="molecule type" value="Genomic_DNA"/>
</dbReference>
<protein>
    <submittedName>
        <fullName evidence="1">Uncharacterized protein</fullName>
    </submittedName>
</protein>
<dbReference type="RefSeq" id="WP_012382895.1">
    <property type="nucleotide sequence ID" value="NC_010580.1"/>
</dbReference>
<dbReference type="HOGENOM" id="CLU_134972_0_0_5"/>
<keyword evidence="1" id="KW-0614">Plasmid</keyword>
<dbReference type="AlphaFoldDB" id="B2IL82"/>
<geneLocation type="plasmid" evidence="1 2">
    <name>pBIND01</name>
</geneLocation>
<sequence length="186" mass="20914">MIPAAIAKALRLPALEADLFQPTQWDSPADKAAFGNALLRFLAEDCPKEKFKKPFYQRLSNCFGHIAHYNVHGFYETFFTSTADKIEFLQQTLGYPCWGDPAHTFSDLERVVVHRIAQSGLLDWHKRTLTIETETREKAMLARLKAKYEPDPLPSKPSASTPIVPAPIPVSTPAPPQQTTLFDLFS</sequence>